<dbReference type="Gene3D" id="4.10.60.10">
    <property type="entry name" value="Zinc finger, CCHC-type"/>
    <property type="match status" value="1"/>
</dbReference>
<proteinExistence type="predicted"/>
<feature type="compositionally biased region" description="Polar residues" evidence="2">
    <location>
        <begin position="44"/>
        <end position="59"/>
    </location>
</feature>
<dbReference type="InterPro" id="IPR051714">
    <property type="entry name" value="Znf_CCHC_NABP"/>
</dbReference>
<keyword evidence="5" id="KW-1185">Reference proteome</keyword>
<dbReference type="PROSITE" id="PS50158">
    <property type="entry name" value="ZF_CCHC"/>
    <property type="match status" value="1"/>
</dbReference>
<evidence type="ECO:0000259" key="3">
    <source>
        <dbReference type="PROSITE" id="PS50158"/>
    </source>
</evidence>
<sequence>MEGVDRAHSEENVYPKAWRLSVSPPNFQRAESEPFVGLQRPHSSHANSEGSTSRRNNPETAAPAPTYGNRPADPTLSMTSQSRDDKLRVNQRRGRKGQFKRHGKTPKAQVKCYTCGRLGHYSHECTNSATEKLDWKASLTCYSCGEKGHFANELEETPSSAPGPSRGPVTGLLMVGGIAAIVLFDSGATHSCLFAFEAQLLFEKLQALCEYYGTMEKPVNQMYLRMLVGSSVPGTELGVPSSGDLERSLIRDPRVWVLPGGWKK</sequence>
<feature type="region of interest" description="Disordered" evidence="2">
    <location>
        <begin position="1"/>
        <end position="103"/>
    </location>
</feature>
<dbReference type="InterPro" id="IPR036875">
    <property type="entry name" value="Znf_CCHC_sf"/>
</dbReference>
<name>A0ABQ7CBA4_BRACR</name>
<feature type="compositionally biased region" description="Basic and acidic residues" evidence="2">
    <location>
        <begin position="1"/>
        <end position="13"/>
    </location>
</feature>
<dbReference type="InterPro" id="IPR001878">
    <property type="entry name" value="Znf_CCHC"/>
</dbReference>
<gene>
    <name evidence="4" type="ORF">DY000_02007011</name>
</gene>
<evidence type="ECO:0000256" key="1">
    <source>
        <dbReference type="PROSITE-ProRule" id="PRU00047"/>
    </source>
</evidence>
<dbReference type="Proteomes" id="UP000266723">
    <property type="component" value="Unassembled WGS sequence"/>
</dbReference>
<dbReference type="EMBL" id="QGKV02000832">
    <property type="protein sequence ID" value="KAF3548970.1"/>
    <property type="molecule type" value="Genomic_DNA"/>
</dbReference>
<evidence type="ECO:0000256" key="2">
    <source>
        <dbReference type="SAM" id="MobiDB-lite"/>
    </source>
</evidence>
<organism evidence="4 5">
    <name type="scientific">Brassica cretica</name>
    <name type="common">Mustard</name>
    <dbReference type="NCBI Taxonomy" id="69181"/>
    <lineage>
        <taxon>Eukaryota</taxon>
        <taxon>Viridiplantae</taxon>
        <taxon>Streptophyta</taxon>
        <taxon>Embryophyta</taxon>
        <taxon>Tracheophyta</taxon>
        <taxon>Spermatophyta</taxon>
        <taxon>Magnoliopsida</taxon>
        <taxon>eudicotyledons</taxon>
        <taxon>Gunneridae</taxon>
        <taxon>Pentapetalae</taxon>
        <taxon>rosids</taxon>
        <taxon>malvids</taxon>
        <taxon>Brassicales</taxon>
        <taxon>Brassicaceae</taxon>
        <taxon>Brassiceae</taxon>
        <taxon>Brassica</taxon>
    </lineage>
</organism>
<protein>
    <recommendedName>
        <fullName evidence="3">CCHC-type domain-containing protein</fullName>
    </recommendedName>
</protein>
<keyword evidence="1" id="KW-0862">Zinc</keyword>
<dbReference type="SMART" id="SM00343">
    <property type="entry name" value="ZnF_C2HC"/>
    <property type="match status" value="2"/>
</dbReference>
<reference evidence="4 5" key="1">
    <citation type="journal article" date="2020" name="BMC Genomics">
        <title>Intraspecific diversification of the crop wild relative Brassica cretica Lam. using demographic model selection.</title>
        <authorList>
            <person name="Kioukis A."/>
            <person name="Michalopoulou V.A."/>
            <person name="Briers L."/>
            <person name="Pirintsos S."/>
            <person name="Studholme D.J."/>
            <person name="Pavlidis P."/>
            <person name="Sarris P.F."/>
        </authorList>
    </citation>
    <scope>NUCLEOTIDE SEQUENCE [LARGE SCALE GENOMIC DNA]</scope>
    <source>
        <strain evidence="5">cv. PFS-1207/04</strain>
    </source>
</reference>
<feature type="compositionally biased region" description="Basic residues" evidence="2">
    <location>
        <begin position="89"/>
        <end position="103"/>
    </location>
</feature>
<keyword evidence="1" id="KW-0863">Zinc-finger</keyword>
<dbReference type="Pfam" id="PF00098">
    <property type="entry name" value="zf-CCHC"/>
    <property type="match status" value="2"/>
</dbReference>
<evidence type="ECO:0000313" key="4">
    <source>
        <dbReference type="EMBL" id="KAF3548970.1"/>
    </source>
</evidence>
<keyword evidence="1" id="KW-0479">Metal-binding</keyword>
<evidence type="ECO:0000313" key="5">
    <source>
        <dbReference type="Proteomes" id="UP000266723"/>
    </source>
</evidence>
<dbReference type="PANTHER" id="PTHR23002">
    <property type="entry name" value="ZINC FINGER CCHC DOMAIN CONTAINING PROTEIN"/>
    <property type="match status" value="1"/>
</dbReference>
<feature type="domain" description="CCHC-type" evidence="3">
    <location>
        <begin position="111"/>
        <end position="127"/>
    </location>
</feature>
<accession>A0ABQ7CBA4</accession>
<comment type="caution">
    <text evidence="4">The sequence shown here is derived from an EMBL/GenBank/DDBJ whole genome shotgun (WGS) entry which is preliminary data.</text>
</comment>
<dbReference type="SUPFAM" id="SSF57756">
    <property type="entry name" value="Retrovirus zinc finger-like domains"/>
    <property type="match status" value="1"/>
</dbReference>